<dbReference type="PANTHER" id="PTHR39369">
    <property type="entry name" value="LIN-24 (TWENTY-FOUR) LIKE"/>
    <property type="match status" value="1"/>
</dbReference>
<protein>
    <submittedName>
        <fullName evidence="2">Uncharacterized protein LOC106068316 isoform X1</fullName>
    </submittedName>
</protein>
<dbReference type="Gene3D" id="2.170.15.10">
    <property type="entry name" value="Proaerolysin, chain A, domain 3"/>
    <property type="match status" value="1"/>
</dbReference>
<dbReference type="InterPro" id="IPR004991">
    <property type="entry name" value="Aerolysin-like"/>
</dbReference>
<dbReference type="RefSeq" id="XP_055885076.1">
    <property type="nucleotide sequence ID" value="XM_056029101.1"/>
</dbReference>
<dbReference type="CDD" id="cd20237">
    <property type="entry name" value="PFM_LIN24-like"/>
    <property type="match status" value="1"/>
</dbReference>
<dbReference type="Proteomes" id="UP001165740">
    <property type="component" value="Chromosome 5"/>
</dbReference>
<keyword evidence="1" id="KW-1185">Reference proteome</keyword>
<accession>A0A9W3ACS3</accession>
<evidence type="ECO:0000313" key="1">
    <source>
        <dbReference type="Proteomes" id="UP001165740"/>
    </source>
</evidence>
<dbReference type="OrthoDB" id="9977517at2759"/>
<dbReference type="GeneID" id="106068316"/>
<gene>
    <name evidence="2" type="primary">LOC106068316</name>
</gene>
<evidence type="ECO:0000313" key="2">
    <source>
        <dbReference type="RefSeq" id="XP_055885076.1"/>
    </source>
</evidence>
<dbReference type="OMA" id="FNINWSH"/>
<organism evidence="1 2">
    <name type="scientific">Biomphalaria glabrata</name>
    <name type="common">Bloodfluke planorb</name>
    <name type="synonym">Freshwater snail</name>
    <dbReference type="NCBI Taxonomy" id="6526"/>
    <lineage>
        <taxon>Eukaryota</taxon>
        <taxon>Metazoa</taxon>
        <taxon>Spiralia</taxon>
        <taxon>Lophotrochozoa</taxon>
        <taxon>Mollusca</taxon>
        <taxon>Gastropoda</taxon>
        <taxon>Heterobranchia</taxon>
        <taxon>Euthyneura</taxon>
        <taxon>Panpulmonata</taxon>
        <taxon>Hygrophila</taxon>
        <taxon>Lymnaeoidea</taxon>
        <taxon>Planorbidae</taxon>
        <taxon>Biomphalaria</taxon>
    </lineage>
</organism>
<dbReference type="SUPFAM" id="SSF56973">
    <property type="entry name" value="Aerolisin/ETX pore-forming domain"/>
    <property type="match status" value="1"/>
</dbReference>
<dbReference type="AlphaFoldDB" id="A0A9W3ACS3"/>
<sequence>MVFTSQMFCCLPRRGWTTVTSREEDEKLGLQLVDLEKIVKEKAVLALDSKRKKVSDLKNPVIHWHEVRFNYGDVRYVNQGEPPKPTSRLLFATTYVNDTPTVKTYDLKTERSTTSSCEMNLTKTYTFGTEVKLGLSPVIKPIDLDIGFKSELSNQTGLSRKAEQTLTWGVDSEISVPSGTQTTAELLIYEDNYDGEFEMLTTFEGTVIVTYKNKRTKEFVGNVLLNIQTLLIDDQRFSKDDKGRPTFLVKGICKSRMGINQFIKITETKL</sequence>
<proteinExistence type="predicted"/>
<dbReference type="Pfam" id="PF03318">
    <property type="entry name" value="ETX_MTX2"/>
    <property type="match status" value="1"/>
</dbReference>
<reference evidence="2" key="1">
    <citation type="submission" date="2025-08" db="UniProtKB">
        <authorList>
            <consortium name="RefSeq"/>
        </authorList>
    </citation>
    <scope>IDENTIFICATION</scope>
</reference>
<name>A0A9W3ACS3_BIOGL</name>
<dbReference type="PANTHER" id="PTHR39369:SF6">
    <property type="entry name" value="LIN-24 (TWENTY-FOUR) LIKE"/>
    <property type="match status" value="1"/>
</dbReference>